<dbReference type="GO" id="GO:0003677">
    <property type="term" value="F:DNA binding"/>
    <property type="evidence" value="ECO:0007669"/>
    <property type="project" value="UniProtKB-UniRule"/>
</dbReference>
<accession>A0A2X0IHA2</accession>
<name>A0A2X0IHA2_9ACTN</name>
<dbReference type="RefSeq" id="WP_111501761.1">
    <property type="nucleotide sequence ID" value="NZ_QKYN01000065.1"/>
</dbReference>
<keyword evidence="2 4" id="KW-0238">DNA-binding</keyword>
<comment type="caution">
    <text evidence="6">The sequence shown here is derived from an EMBL/GenBank/DDBJ whole genome shotgun (WGS) entry which is preliminary data.</text>
</comment>
<evidence type="ECO:0000256" key="3">
    <source>
        <dbReference type="ARBA" id="ARBA00023163"/>
    </source>
</evidence>
<proteinExistence type="predicted"/>
<dbReference type="AlphaFoldDB" id="A0A2X0IHA2"/>
<keyword evidence="1" id="KW-0805">Transcription regulation</keyword>
<evidence type="ECO:0000259" key="5">
    <source>
        <dbReference type="PROSITE" id="PS50977"/>
    </source>
</evidence>
<dbReference type="Pfam" id="PF16925">
    <property type="entry name" value="TetR_C_13"/>
    <property type="match status" value="1"/>
</dbReference>
<dbReference type="PROSITE" id="PS50977">
    <property type="entry name" value="HTH_TETR_2"/>
    <property type="match status" value="1"/>
</dbReference>
<keyword evidence="3" id="KW-0804">Transcription</keyword>
<gene>
    <name evidence="6" type="ORF">DN069_16495</name>
</gene>
<dbReference type="InterPro" id="IPR011075">
    <property type="entry name" value="TetR_C"/>
</dbReference>
<dbReference type="PANTHER" id="PTHR47506:SF6">
    <property type="entry name" value="HTH-TYPE TRANSCRIPTIONAL REPRESSOR NEMR"/>
    <property type="match status" value="1"/>
</dbReference>
<dbReference type="Gene3D" id="1.10.357.10">
    <property type="entry name" value="Tetracycline Repressor, domain 2"/>
    <property type="match status" value="1"/>
</dbReference>
<dbReference type="InterPro" id="IPR001647">
    <property type="entry name" value="HTH_TetR"/>
</dbReference>
<dbReference type="Proteomes" id="UP000248889">
    <property type="component" value="Unassembled WGS sequence"/>
</dbReference>
<dbReference type="SUPFAM" id="SSF46689">
    <property type="entry name" value="Homeodomain-like"/>
    <property type="match status" value="1"/>
</dbReference>
<dbReference type="SUPFAM" id="SSF48498">
    <property type="entry name" value="Tetracyclin repressor-like, C-terminal domain"/>
    <property type="match status" value="1"/>
</dbReference>
<dbReference type="OrthoDB" id="326421at2"/>
<protein>
    <submittedName>
        <fullName evidence="6">TetR/AcrR family transcriptional regulator</fullName>
    </submittedName>
</protein>
<dbReference type="Pfam" id="PF00440">
    <property type="entry name" value="TetR_N"/>
    <property type="match status" value="1"/>
</dbReference>
<organism evidence="6 7">
    <name type="scientific">Streptacidiphilus pinicola</name>
    <dbReference type="NCBI Taxonomy" id="2219663"/>
    <lineage>
        <taxon>Bacteria</taxon>
        <taxon>Bacillati</taxon>
        <taxon>Actinomycetota</taxon>
        <taxon>Actinomycetes</taxon>
        <taxon>Kitasatosporales</taxon>
        <taxon>Streptomycetaceae</taxon>
        <taxon>Streptacidiphilus</taxon>
    </lineage>
</organism>
<evidence type="ECO:0000313" key="7">
    <source>
        <dbReference type="Proteomes" id="UP000248889"/>
    </source>
</evidence>
<dbReference type="Gene3D" id="1.10.10.60">
    <property type="entry name" value="Homeodomain-like"/>
    <property type="match status" value="1"/>
</dbReference>
<evidence type="ECO:0000313" key="6">
    <source>
        <dbReference type="EMBL" id="RAG84452.1"/>
    </source>
</evidence>
<evidence type="ECO:0000256" key="2">
    <source>
        <dbReference type="ARBA" id="ARBA00023125"/>
    </source>
</evidence>
<dbReference type="EMBL" id="QKYN01000065">
    <property type="protein sequence ID" value="RAG84452.1"/>
    <property type="molecule type" value="Genomic_DNA"/>
</dbReference>
<keyword evidence="7" id="KW-1185">Reference proteome</keyword>
<dbReference type="InterPro" id="IPR009057">
    <property type="entry name" value="Homeodomain-like_sf"/>
</dbReference>
<feature type="domain" description="HTH tetR-type" evidence="5">
    <location>
        <begin position="11"/>
        <end position="71"/>
    </location>
</feature>
<dbReference type="PANTHER" id="PTHR47506">
    <property type="entry name" value="TRANSCRIPTIONAL REGULATORY PROTEIN"/>
    <property type="match status" value="1"/>
</dbReference>
<reference evidence="6 7" key="1">
    <citation type="submission" date="2018-06" db="EMBL/GenBank/DDBJ databases">
        <title>Streptacidiphilus pinicola sp. nov., isolated from pine grove soil.</title>
        <authorList>
            <person name="Roh S.G."/>
            <person name="Park S."/>
            <person name="Kim M.-K."/>
            <person name="Yun B.-R."/>
            <person name="Park J."/>
            <person name="Kim M.J."/>
            <person name="Kim Y.S."/>
            <person name="Kim S.B."/>
        </authorList>
    </citation>
    <scope>NUCLEOTIDE SEQUENCE [LARGE SCALE GENOMIC DNA]</scope>
    <source>
        <strain evidence="6 7">MMS16-CNU450</strain>
    </source>
</reference>
<feature type="DNA-binding region" description="H-T-H motif" evidence="4">
    <location>
        <begin position="34"/>
        <end position="53"/>
    </location>
</feature>
<evidence type="ECO:0000256" key="1">
    <source>
        <dbReference type="ARBA" id="ARBA00023015"/>
    </source>
</evidence>
<dbReference type="InterPro" id="IPR036271">
    <property type="entry name" value="Tet_transcr_reg_TetR-rel_C_sf"/>
</dbReference>
<sequence>MSPRKSVAETRLTRRRIVDRGLEIASMEGLEGLTIGRLAADLGMSKAGVIGHFGSKETLQLAVVDEAADVFVREVQERVPDVPVGLVRLREMCEAWVAYLERHVLPGGCFFTAAATEFDDRGGPVRDAIRGMSAVWQRDLRIQARMAVHAGELPADTDVGQLVYDLVGVMLALNHFLQLEGDSVAPGRARRSLRRLLAE</sequence>
<evidence type="ECO:0000256" key="4">
    <source>
        <dbReference type="PROSITE-ProRule" id="PRU00335"/>
    </source>
</evidence>